<evidence type="ECO:0000313" key="9">
    <source>
        <dbReference type="Proteomes" id="UP000465302"/>
    </source>
</evidence>
<dbReference type="Gene3D" id="3.40.309.10">
    <property type="entry name" value="Aldehyde Dehydrogenase, Chain A, domain 2"/>
    <property type="match status" value="1"/>
</dbReference>
<dbReference type="PANTHER" id="PTHR42991:SF1">
    <property type="entry name" value="ALDEHYDE DEHYDROGENASE"/>
    <property type="match status" value="1"/>
</dbReference>
<feature type="active site" evidence="3">
    <location>
        <position position="248"/>
    </location>
</feature>
<dbReference type="GO" id="GO:0008911">
    <property type="term" value="F:lactaldehyde dehydrogenase (NAD+) activity"/>
    <property type="evidence" value="ECO:0007669"/>
    <property type="project" value="TreeGrafter"/>
</dbReference>
<dbReference type="Proteomes" id="UP000465302">
    <property type="component" value="Unassembled WGS sequence"/>
</dbReference>
<comment type="caution">
    <text evidence="7">The sequence shown here is derived from an EMBL/GenBank/DDBJ whole genome shotgun (WGS) entry which is preliminary data.</text>
</comment>
<comment type="similarity">
    <text evidence="1 4">Belongs to the aldehyde dehydrogenase family.</text>
</comment>
<dbReference type="PANTHER" id="PTHR42991">
    <property type="entry name" value="ALDEHYDE DEHYDROGENASE"/>
    <property type="match status" value="1"/>
</dbReference>
<dbReference type="InterPro" id="IPR016161">
    <property type="entry name" value="Ald_DH/histidinol_DH"/>
</dbReference>
<gene>
    <name evidence="6" type="primary">aldH1</name>
    <name evidence="7" type="ORF">CQY20_30820</name>
    <name evidence="6" type="ORF">MAGR_47280</name>
</gene>
<keyword evidence="2 4" id="KW-0560">Oxidoreductase</keyword>
<organism evidence="7 8">
    <name type="scientific">Mycolicibacterium agri</name>
    <name type="common">Mycobacterium agri</name>
    <dbReference type="NCBI Taxonomy" id="36811"/>
    <lineage>
        <taxon>Bacteria</taxon>
        <taxon>Bacillati</taxon>
        <taxon>Actinomycetota</taxon>
        <taxon>Actinomycetes</taxon>
        <taxon>Mycobacteriales</taxon>
        <taxon>Mycobacteriaceae</taxon>
        <taxon>Mycolicibacterium</taxon>
    </lineage>
</organism>
<evidence type="ECO:0000313" key="6">
    <source>
        <dbReference type="EMBL" id="GFG53287.1"/>
    </source>
</evidence>
<reference evidence="6" key="3">
    <citation type="submission" date="2020-02" db="EMBL/GenBank/DDBJ databases">
        <authorList>
            <person name="Matsumoto Y."/>
            <person name="Motooka D."/>
            <person name="Nakamura S."/>
        </authorList>
    </citation>
    <scope>NUCLEOTIDE SEQUENCE</scope>
    <source>
        <strain evidence="6">JCM 6377</strain>
    </source>
</reference>
<dbReference type="InterPro" id="IPR016162">
    <property type="entry name" value="Ald_DH_N"/>
</dbReference>
<dbReference type="OrthoDB" id="6882680at2"/>
<sequence length="473" mass="50576">MKIPTGMLIAGTWRESSVYESINDKFTDDVLASIAVSDEHQVNEAMHAARDAAESGLSIETRVELLRRAADYLAEDAEELADLICGETGKILVDARGEVRRTVALLRTCAEESLRLGGDVMPTAPGKDGKLAFRQYEPVGVVAAIAPFNAPLILMAHKVGPALAAGNAVVGKPALEAPIGSVMLFEALRKAAADVQAPPGVIGLVQGGAEVGRWLIESPEVDLVSFTGGARTGDAIARAVGMKPTVFELGGNSAAIVAQDADLDNVIESAVKQSFQHAGQVCISLQRIYVHEDIKDEFTGRFVERAGQITVGNPHELGTQMGPVLRDHDADRITDWIEQACIAGGKRLLGGRREGRLMWPTVLADVPEEQPIVAEEVFGPVVSILGYADEDDAVRRVNEGPYGLQAGVFSGSIDRAFKLARAMKVRGIQINDGPAFREDTWPYGGRKASGLGTEGPHWAIREMSVSKLFVLNL</sequence>
<feature type="domain" description="Aldehyde dehydrogenase" evidence="5">
    <location>
        <begin position="18"/>
        <end position="467"/>
    </location>
</feature>
<evidence type="ECO:0000313" key="8">
    <source>
        <dbReference type="Proteomes" id="UP000220914"/>
    </source>
</evidence>
<dbReference type="PROSITE" id="PS00687">
    <property type="entry name" value="ALDEHYDE_DEHYDR_GLU"/>
    <property type="match status" value="1"/>
</dbReference>
<reference evidence="7 8" key="1">
    <citation type="submission" date="2017-10" db="EMBL/GenBank/DDBJ databases">
        <title>The new phylogeny of genus Mycobacterium.</title>
        <authorList>
            <person name="Tortoli E."/>
            <person name="Trovato A."/>
            <person name="Cirillo D.M."/>
        </authorList>
    </citation>
    <scope>NUCLEOTIDE SEQUENCE [LARGE SCALE GENOMIC DNA]</scope>
    <source>
        <strain evidence="7 8">CCUG37673</strain>
    </source>
</reference>
<proteinExistence type="inferred from homology"/>
<dbReference type="EMBL" id="PDCP01000114">
    <property type="protein sequence ID" value="PEG33436.1"/>
    <property type="molecule type" value="Genomic_DNA"/>
</dbReference>
<dbReference type="InterPro" id="IPR015590">
    <property type="entry name" value="Aldehyde_DH_dom"/>
</dbReference>
<evidence type="ECO:0000313" key="7">
    <source>
        <dbReference type="EMBL" id="PEG33436.1"/>
    </source>
</evidence>
<dbReference type="InterPro" id="IPR051020">
    <property type="entry name" value="ALDH-related_metabolic_enz"/>
</dbReference>
<reference evidence="6 9" key="2">
    <citation type="journal article" date="2019" name="Emerg. Microbes Infect.">
        <title>Comprehensive subspecies identification of 175 nontuberculous mycobacteria species based on 7547 genomic profiles.</title>
        <authorList>
            <person name="Matsumoto Y."/>
            <person name="Kinjo T."/>
            <person name="Motooka D."/>
            <person name="Nabeya D."/>
            <person name="Jung N."/>
            <person name="Uechi K."/>
            <person name="Horii T."/>
            <person name="Iida T."/>
            <person name="Fujita J."/>
            <person name="Nakamura S."/>
        </authorList>
    </citation>
    <scope>NUCLEOTIDE SEQUENCE [LARGE SCALE GENOMIC DNA]</scope>
    <source>
        <strain evidence="6 9">JCM 6377</strain>
    </source>
</reference>
<name>A0A2A7MP21_MYCAG</name>
<dbReference type="InterPro" id="IPR016163">
    <property type="entry name" value="Ald_DH_C"/>
</dbReference>
<keyword evidence="8" id="KW-1185">Reference proteome</keyword>
<dbReference type="Proteomes" id="UP000220914">
    <property type="component" value="Unassembled WGS sequence"/>
</dbReference>
<evidence type="ECO:0000256" key="4">
    <source>
        <dbReference type="RuleBase" id="RU003345"/>
    </source>
</evidence>
<evidence type="ECO:0000256" key="1">
    <source>
        <dbReference type="ARBA" id="ARBA00009986"/>
    </source>
</evidence>
<dbReference type="AlphaFoldDB" id="A0A2A7MP21"/>
<dbReference type="InterPro" id="IPR029510">
    <property type="entry name" value="Ald_DH_CS_GLU"/>
</dbReference>
<protein>
    <submittedName>
        <fullName evidence="7">Aldehyde dehydrogenase</fullName>
    </submittedName>
</protein>
<accession>A0A2A7MP21</accession>
<evidence type="ECO:0000259" key="5">
    <source>
        <dbReference type="Pfam" id="PF00171"/>
    </source>
</evidence>
<evidence type="ECO:0000256" key="2">
    <source>
        <dbReference type="ARBA" id="ARBA00023002"/>
    </source>
</evidence>
<dbReference type="Pfam" id="PF00171">
    <property type="entry name" value="Aldedh"/>
    <property type="match status" value="1"/>
</dbReference>
<evidence type="ECO:0000256" key="3">
    <source>
        <dbReference type="PROSITE-ProRule" id="PRU10007"/>
    </source>
</evidence>
<dbReference type="RefSeq" id="WP_097944678.1">
    <property type="nucleotide sequence ID" value="NZ_BLKS01000001.1"/>
</dbReference>
<dbReference type="EMBL" id="BLKS01000001">
    <property type="protein sequence ID" value="GFG53287.1"/>
    <property type="molecule type" value="Genomic_DNA"/>
</dbReference>
<dbReference type="SUPFAM" id="SSF53720">
    <property type="entry name" value="ALDH-like"/>
    <property type="match status" value="1"/>
</dbReference>
<dbReference type="Gene3D" id="3.40.605.10">
    <property type="entry name" value="Aldehyde Dehydrogenase, Chain A, domain 1"/>
    <property type="match status" value="1"/>
</dbReference>